<feature type="signal peptide" evidence="1">
    <location>
        <begin position="1"/>
        <end position="21"/>
    </location>
</feature>
<keyword evidence="1" id="KW-0732">Signal</keyword>
<dbReference type="InParanoid" id="J4I3Q2"/>
<dbReference type="Proteomes" id="UP000006352">
    <property type="component" value="Unassembled WGS sequence"/>
</dbReference>
<protein>
    <submittedName>
        <fullName evidence="2">Uncharacterized protein</fullName>
    </submittedName>
</protein>
<dbReference type="HOGENOM" id="CLU_3014146_0_0_1"/>
<gene>
    <name evidence="2" type="ORF">FIBRA_09036</name>
</gene>
<evidence type="ECO:0000313" key="2">
    <source>
        <dbReference type="EMBL" id="CCM06742.1"/>
    </source>
</evidence>
<dbReference type="AlphaFoldDB" id="J4I3Q2"/>
<keyword evidence="3" id="KW-1185">Reference proteome</keyword>
<dbReference type="GeneID" id="24101642"/>
<evidence type="ECO:0000313" key="3">
    <source>
        <dbReference type="Proteomes" id="UP000006352"/>
    </source>
</evidence>
<reference evidence="2 3" key="1">
    <citation type="journal article" date="2012" name="Appl. Environ. Microbiol.">
        <title>Short-read sequencing for genomic analysis of the brown rot fungus Fibroporia radiculosa.</title>
        <authorList>
            <person name="Tang J.D."/>
            <person name="Perkins A.D."/>
            <person name="Sonstegard T.S."/>
            <person name="Schroeder S.G."/>
            <person name="Burgess S.C."/>
            <person name="Diehl S.V."/>
        </authorList>
    </citation>
    <scope>NUCLEOTIDE SEQUENCE [LARGE SCALE GENOMIC DNA]</scope>
    <source>
        <strain evidence="2 3">TFFH 294</strain>
    </source>
</reference>
<feature type="chain" id="PRO_5003778454" evidence="1">
    <location>
        <begin position="22"/>
        <end position="56"/>
    </location>
</feature>
<accession>J4I3Q2</accession>
<evidence type="ECO:0000256" key="1">
    <source>
        <dbReference type="SAM" id="SignalP"/>
    </source>
</evidence>
<proteinExistence type="predicted"/>
<organism evidence="2 3">
    <name type="scientific">Fibroporia radiculosa</name>
    <dbReference type="NCBI Taxonomy" id="599839"/>
    <lineage>
        <taxon>Eukaryota</taxon>
        <taxon>Fungi</taxon>
        <taxon>Dikarya</taxon>
        <taxon>Basidiomycota</taxon>
        <taxon>Agaricomycotina</taxon>
        <taxon>Agaricomycetes</taxon>
        <taxon>Polyporales</taxon>
        <taxon>Fibroporiaceae</taxon>
        <taxon>Fibroporia</taxon>
    </lineage>
</organism>
<sequence length="56" mass="5879">MPSSSKVPFLLLAVLLANAMALPQIHSRQGCTDSTDSTESSCVGADCDFVNLCYGI</sequence>
<dbReference type="RefSeq" id="XP_012186025.1">
    <property type="nucleotide sequence ID" value="XM_012330635.1"/>
</dbReference>
<dbReference type="EMBL" id="HE797479">
    <property type="protein sequence ID" value="CCM06742.1"/>
    <property type="molecule type" value="Genomic_DNA"/>
</dbReference>
<name>J4I3Q2_9APHY</name>